<evidence type="ECO:0000313" key="1">
    <source>
        <dbReference type="EMBL" id="MEI5930883.1"/>
    </source>
</evidence>
<proteinExistence type="predicted"/>
<comment type="caution">
    <text evidence="1">The sequence shown here is derived from an EMBL/GenBank/DDBJ whole genome shotgun (WGS) entry which is preliminary data.</text>
</comment>
<reference evidence="1 2" key="1">
    <citation type="submission" date="2024-03" db="EMBL/GenBank/DDBJ databases">
        <title>A Rare Waterborne Outbreak of Bacillus cereus in China: Epidemiologic Survey, Genomic Insights and Virulence Characteristics.</title>
        <authorList>
            <person name="Wang S."/>
        </authorList>
    </citation>
    <scope>NUCLEOTIDE SEQUENCE [LARGE SCALE GENOMIC DNA]</scope>
    <source>
        <strain evidence="1 2">BC008</strain>
    </source>
</reference>
<dbReference type="InterPro" id="IPR021617">
    <property type="entry name" value="DUF3231"/>
</dbReference>
<gene>
    <name evidence="1" type="ORF">WBS43_19415</name>
</gene>
<dbReference type="EMBL" id="JBBAGW010000006">
    <property type="protein sequence ID" value="MEI5930883.1"/>
    <property type="molecule type" value="Genomic_DNA"/>
</dbReference>
<keyword evidence="2" id="KW-1185">Reference proteome</keyword>
<evidence type="ECO:0000313" key="2">
    <source>
        <dbReference type="Proteomes" id="UP001365619"/>
    </source>
</evidence>
<protein>
    <submittedName>
        <fullName evidence="1">DUF3231 family protein</fullName>
    </submittedName>
</protein>
<accession>A0ABU8HVP8</accession>
<sequence length="82" mass="9461">MLYFSLLNNTQNSKFNNSKTSSTGWLTKRRPINTTEISGVYLNIQKTTLKMVLELGFSQINCSKEVRDYMRKRMARTASNCS</sequence>
<name>A0ABU8HVP8_9BACI</name>
<dbReference type="RefSeq" id="WP_078387106.1">
    <property type="nucleotide sequence ID" value="NZ_JBBAGV010000006.1"/>
</dbReference>
<organism evidence="1 2">
    <name type="scientific">Bacillus luti</name>
    <dbReference type="NCBI Taxonomy" id="2026191"/>
    <lineage>
        <taxon>Bacteria</taxon>
        <taxon>Bacillati</taxon>
        <taxon>Bacillota</taxon>
        <taxon>Bacilli</taxon>
        <taxon>Bacillales</taxon>
        <taxon>Bacillaceae</taxon>
        <taxon>Bacillus</taxon>
        <taxon>Bacillus cereus group</taxon>
    </lineage>
</organism>
<dbReference type="Pfam" id="PF11553">
    <property type="entry name" value="DUF3231"/>
    <property type="match status" value="1"/>
</dbReference>
<dbReference type="Proteomes" id="UP001365619">
    <property type="component" value="Unassembled WGS sequence"/>
</dbReference>
<dbReference type="GeneID" id="92804194"/>